<evidence type="ECO:0000256" key="1">
    <source>
        <dbReference type="ARBA" id="ARBA00004323"/>
    </source>
</evidence>
<evidence type="ECO:0000256" key="2">
    <source>
        <dbReference type="ARBA" id="ARBA00022676"/>
    </source>
</evidence>
<reference evidence="7 8" key="1">
    <citation type="journal article" date="2021" name="Comput. Struct. Biotechnol. J.">
        <title>De novo genome assembly of the potent medicinal plant Rehmannia glutinosa using nanopore technology.</title>
        <authorList>
            <person name="Ma L."/>
            <person name="Dong C."/>
            <person name="Song C."/>
            <person name="Wang X."/>
            <person name="Zheng X."/>
            <person name="Niu Y."/>
            <person name="Chen S."/>
            <person name="Feng W."/>
        </authorList>
    </citation>
    <scope>NUCLEOTIDE SEQUENCE [LARGE SCALE GENOMIC DNA]</scope>
    <source>
        <strain evidence="7">DH-2019</strain>
    </source>
</reference>
<keyword evidence="3" id="KW-0808">Transferase</keyword>
<evidence type="ECO:0000259" key="6">
    <source>
        <dbReference type="Pfam" id="PF04577"/>
    </source>
</evidence>
<dbReference type="PANTHER" id="PTHR20961:SF5">
    <property type="entry name" value="GLYCOSYLTRANSFERASE-RELATED"/>
    <property type="match status" value="1"/>
</dbReference>
<organism evidence="7 8">
    <name type="scientific">Rehmannia glutinosa</name>
    <name type="common">Chinese foxglove</name>
    <dbReference type="NCBI Taxonomy" id="99300"/>
    <lineage>
        <taxon>Eukaryota</taxon>
        <taxon>Viridiplantae</taxon>
        <taxon>Streptophyta</taxon>
        <taxon>Embryophyta</taxon>
        <taxon>Tracheophyta</taxon>
        <taxon>Spermatophyta</taxon>
        <taxon>Magnoliopsida</taxon>
        <taxon>eudicotyledons</taxon>
        <taxon>Gunneridae</taxon>
        <taxon>Pentapetalae</taxon>
        <taxon>asterids</taxon>
        <taxon>lamiids</taxon>
        <taxon>Lamiales</taxon>
        <taxon>Orobanchaceae</taxon>
        <taxon>Rehmannieae</taxon>
        <taxon>Rehmannia</taxon>
    </lineage>
</organism>
<dbReference type="PANTHER" id="PTHR20961">
    <property type="entry name" value="GLYCOSYLTRANSFERASE"/>
    <property type="match status" value="1"/>
</dbReference>
<keyword evidence="4" id="KW-0325">Glycoprotein</keyword>
<keyword evidence="8" id="KW-1185">Reference proteome</keyword>
<accession>A0ABR0WR64</accession>
<dbReference type="EMBL" id="JABTTQ020000010">
    <property type="protein sequence ID" value="KAK6148669.1"/>
    <property type="molecule type" value="Genomic_DNA"/>
</dbReference>
<keyword evidence="2" id="KW-0328">Glycosyltransferase</keyword>
<feature type="compositionally biased region" description="Gly residues" evidence="5">
    <location>
        <begin position="14"/>
        <end position="27"/>
    </location>
</feature>
<sequence length="338" mass="38395">MRRYVEGDEHVGEGVEGVSGVPSGGENDGWNGSHGDQNVKPIISTSFSNSRSDVLQMNGDIRIHGNSSTIFVAASTLESDDDVVRSWTLKPYARKGDVFVMHYVRKWKIKYEAISKLPKCDRNISVPAVVFSTEFGIHPWEFPYYTMEDFRQFLRSTYSLNRKTVTILNRPRMLIVSRKNSRRLKNENEVVEMAQSLGFDVIVREIVHNMSIVAKFVNSFDVMMGVHGAGLTNMVFLPNKAIVIEIIPFGLELLAKDYFKLPAKEMKLSYLEYKVGLNESSLLGKYPLDSEVYRNPGALQKKGFLGFRSIYLDNQDVNLDCGRFRETLLNALEIIENN</sequence>
<protein>
    <recommendedName>
        <fullName evidence="6">Glycosyltransferase 61 catalytic domain-containing protein</fullName>
    </recommendedName>
</protein>
<evidence type="ECO:0000313" key="8">
    <source>
        <dbReference type="Proteomes" id="UP001318860"/>
    </source>
</evidence>
<name>A0ABR0WR64_REHGL</name>
<dbReference type="InterPro" id="IPR049625">
    <property type="entry name" value="Glyco_transf_61_cat"/>
</dbReference>
<proteinExistence type="predicted"/>
<comment type="caution">
    <text evidence="7">The sequence shown here is derived from an EMBL/GenBank/DDBJ whole genome shotgun (WGS) entry which is preliminary data.</text>
</comment>
<comment type="subcellular location">
    <subcellularLocation>
        <location evidence="1">Golgi apparatus membrane</location>
        <topology evidence="1">Single-pass type II membrane protein</topology>
    </subcellularLocation>
</comment>
<dbReference type="Proteomes" id="UP001318860">
    <property type="component" value="Unassembled WGS sequence"/>
</dbReference>
<feature type="region of interest" description="Disordered" evidence="5">
    <location>
        <begin position="1"/>
        <end position="35"/>
    </location>
</feature>
<feature type="domain" description="Glycosyltransferase 61 catalytic" evidence="6">
    <location>
        <begin position="138"/>
        <end position="244"/>
    </location>
</feature>
<gene>
    <name evidence="7" type="ORF">DH2020_019581</name>
</gene>
<evidence type="ECO:0000256" key="5">
    <source>
        <dbReference type="SAM" id="MobiDB-lite"/>
    </source>
</evidence>
<evidence type="ECO:0000256" key="4">
    <source>
        <dbReference type="ARBA" id="ARBA00023180"/>
    </source>
</evidence>
<evidence type="ECO:0000256" key="3">
    <source>
        <dbReference type="ARBA" id="ARBA00022679"/>
    </source>
</evidence>
<feature type="compositionally biased region" description="Basic and acidic residues" evidence="5">
    <location>
        <begin position="1"/>
        <end position="13"/>
    </location>
</feature>
<evidence type="ECO:0000313" key="7">
    <source>
        <dbReference type="EMBL" id="KAK6148669.1"/>
    </source>
</evidence>
<dbReference type="InterPro" id="IPR007657">
    <property type="entry name" value="Glycosyltransferase_61"/>
</dbReference>
<dbReference type="Pfam" id="PF04577">
    <property type="entry name" value="Glyco_transf_61"/>
    <property type="match status" value="1"/>
</dbReference>